<proteinExistence type="predicted"/>
<dbReference type="InterPro" id="IPR011138">
    <property type="entry name" value="Cytochrome_b-558"/>
</dbReference>
<reference evidence="2" key="2">
    <citation type="submission" date="2024-05" db="EMBL/GenBank/DDBJ databases">
        <title>Rhodohalobacter halophilus gen. nov., sp. nov., a moderately halophilic member of the family Balneolaceae.</title>
        <authorList>
            <person name="Xia J."/>
        </authorList>
    </citation>
    <scope>NUCLEOTIDE SEQUENCE</scope>
    <source>
        <strain evidence="2">WB101</strain>
    </source>
</reference>
<organism evidence="2 3">
    <name type="scientific">Rhodohalobacter sulfatireducens</name>
    <dbReference type="NCBI Taxonomy" id="2911366"/>
    <lineage>
        <taxon>Bacteria</taxon>
        <taxon>Pseudomonadati</taxon>
        <taxon>Balneolota</taxon>
        <taxon>Balneolia</taxon>
        <taxon>Balneolales</taxon>
        <taxon>Balneolaceae</taxon>
        <taxon>Rhodohalobacter</taxon>
    </lineage>
</organism>
<protein>
    <submittedName>
        <fullName evidence="2">Succinate dehydrogenase cytochrome b subunit</fullName>
    </submittedName>
</protein>
<dbReference type="RefSeq" id="WP_237855963.1">
    <property type="nucleotide sequence ID" value="NZ_JAKLWS010000035.1"/>
</dbReference>
<dbReference type="InterPro" id="IPR034804">
    <property type="entry name" value="SQR/QFR_C/D"/>
</dbReference>
<dbReference type="NCBIfam" id="TIGR02046">
    <property type="entry name" value="sdhC_b558_fam"/>
    <property type="match status" value="1"/>
</dbReference>
<feature type="transmembrane region" description="Helical" evidence="1">
    <location>
        <begin position="59"/>
        <end position="83"/>
    </location>
</feature>
<keyword evidence="1" id="KW-0472">Membrane</keyword>
<gene>
    <name evidence="2" type="ORF">L6773_18305</name>
</gene>
<keyword evidence="1" id="KW-0812">Transmembrane</keyword>
<evidence type="ECO:0000313" key="3">
    <source>
        <dbReference type="Proteomes" id="UP001165366"/>
    </source>
</evidence>
<feature type="transmembrane region" description="Helical" evidence="1">
    <location>
        <begin position="112"/>
        <end position="132"/>
    </location>
</feature>
<sequence>MPSFIEALKSQVGRKFLTGITGLLLVFFIIFHLMGNLAIFGEPNAMNEYSKFLHSLGPLLWVARAGLIIAFILHAWIGISIWWNKRKARPQKYKVYSSKGGPSKQSLSSRSMAFTGIVLLVFVVIHVNTFALGDTETITVAGEQYSDLKQLVIDTFANSALYTFGYTIVMILLGTHLGHGIWSAFVSLTMRSKKTSAIVYTVGAIFAVLLAVGFLFIPLYIYFAGGCEAALISCN</sequence>
<name>A0ABS9KI77_9BACT</name>
<dbReference type="Gene3D" id="1.20.1300.10">
    <property type="entry name" value="Fumarate reductase/succinate dehydrogenase, transmembrane subunit"/>
    <property type="match status" value="1"/>
</dbReference>
<feature type="transmembrane region" description="Helical" evidence="1">
    <location>
        <begin position="16"/>
        <end position="39"/>
    </location>
</feature>
<keyword evidence="3" id="KW-1185">Reference proteome</keyword>
<dbReference type="EMBL" id="JAKLWS010000035">
    <property type="protein sequence ID" value="MCG2590535.1"/>
    <property type="molecule type" value="Genomic_DNA"/>
</dbReference>
<evidence type="ECO:0000313" key="2">
    <source>
        <dbReference type="EMBL" id="MCG2590535.1"/>
    </source>
</evidence>
<reference evidence="2" key="1">
    <citation type="submission" date="2022-01" db="EMBL/GenBank/DDBJ databases">
        <authorList>
            <person name="Wang Y."/>
        </authorList>
    </citation>
    <scope>NUCLEOTIDE SEQUENCE</scope>
    <source>
        <strain evidence="2">WB101</strain>
    </source>
</reference>
<evidence type="ECO:0000256" key="1">
    <source>
        <dbReference type="SAM" id="Phobius"/>
    </source>
</evidence>
<dbReference type="CDD" id="cd03498">
    <property type="entry name" value="SQR_TypeB_2_TM"/>
    <property type="match status" value="1"/>
</dbReference>
<keyword evidence="1" id="KW-1133">Transmembrane helix</keyword>
<feature type="transmembrane region" description="Helical" evidence="1">
    <location>
        <begin position="164"/>
        <end position="185"/>
    </location>
</feature>
<dbReference type="SUPFAM" id="SSF81343">
    <property type="entry name" value="Fumarate reductase respiratory complex transmembrane subunits"/>
    <property type="match status" value="1"/>
</dbReference>
<accession>A0ABS9KI77</accession>
<dbReference type="Proteomes" id="UP001165366">
    <property type="component" value="Unassembled WGS sequence"/>
</dbReference>
<comment type="caution">
    <text evidence="2">The sequence shown here is derived from an EMBL/GenBank/DDBJ whole genome shotgun (WGS) entry which is preliminary data.</text>
</comment>
<feature type="transmembrane region" description="Helical" evidence="1">
    <location>
        <begin position="197"/>
        <end position="223"/>
    </location>
</feature>